<keyword evidence="5 13" id="KW-0963">Cytoplasm</keyword>
<reference evidence="15 16" key="1">
    <citation type="submission" date="2024-04" db="EMBL/GenBank/DDBJ databases">
        <title>Defined microbial consortia suppress multidrug-resistant proinflammatory Enterobacteriaceae via ecological control.</title>
        <authorList>
            <person name="Furuichi M."/>
            <person name="Kawaguchi T."/>
            <person name="Pust M."/>
            <person name="Yasuma K."/>
            <person name="Plichta D."/>
            <person name="Hasegawa N."/>
            <person name="Ohya T."/>
            <person name="Bhattarai S."/>
            <person name="Sasajima S."/>
            <person name="Aoto Y."/>
            <person name="Tuganbaev T."/>
            <person name="Yaginuma M."/>
            <person name="Ueda M."/>
            <person name="Okahashi N."/>
            <person name="Amafuji K."/>
            <person name="Kiridooshi Y."/>
            <person name="Sugita K."/>
            <person name="Strazar M."/>
            <person name="Skelly A."/>
            <person name="Suda W."/>
            <person name="Hattori M."/>
            <person name="Nakamoto N."/>
            <person name="Caballero S."/>
            <person name="Norman J."/>
            <person name="Olle B."/>
            <person name="Tanoue T."/>
            <person name="Arita M."/>
            <person name="Bucci V."/>
            <person name="Atarashi K."/>
            <person name="Xavier R."/>
            <person name="Honda K."/>
        </authorList>
    </citation>
    <scope>NUCLEOTIDE SEQUENCE [LARGE SCALE GENOMIC DNA]</scope>
    <source>
        <strain evidence="16">f13</strain>
    </source>
</reference>
<keyword evidence="16" id="KW-1185">Reference proteome</keyword>
<dbReference type="InterPro" id="IPR005145">
    <property type="entry name" value="Sua5_C"/>
</dbReference>
<evidence type="ECO:0000256" key="5">
    <source>
        <dbReference type="ARBA" id="ARBA00022490"/>
    </source>
</evidence>
<comment type="subcellular location">
    <subcellularLocation>
        <location evidence="1 13">Cytoplasm</location>
    </subcellularLocation>
</comment>
<dbReference type="PIRSF" id="PIRSF004930">
    <property type="entry name" value="Tln_factor_SUA5"/>
    <property type="match status" value="1"/>
</dbReference>
<comment type="similarity">
    <text evidence="2 13">Belongs to the SUA5 family.</text>
</comment>
<evidence type="ECO:0000256" key="11">
    <source>
        <dbReference type="ARBA" id="ARBA00029774"/>
    </source>
</evidence>
<dbReference type="PANTHER" id="PTHR17490">
    <property type="entry name" value="SUA5"/>
    <property type="match status" value="1"/>
</dbReference>
<evidence type="ECO:0000256" key="8">
    <source>
        <dbReference type="ARBA" id="ARBA00022695"/>
    </source>
</evidence>
<dbReference type="Gene3D" id="3.40.50.11030">
    <property type="entry name" value="Threonylcarbamoyl-AMP synthase, C-terminal domain"/>
    <property type="match status" value="1"/>
</dbReference>
<keyword evidence="8 13" id="KW-0548">Nucleotidyltransferase</keyword>
<evidence type="ECO:0000313" key="15">
    <source>
        <dbReference type="EMBL" id="GAA6267534.1"/>
    </source>
</evidence>
<dbReference type="Proteomes" id="UP001600894">
    <property type="component" value="Unassembled WGS sequence"/>
</dbReference>
<gene>
    <name evidence="15" type="ORF">F130042H8_05940</name>
</gene>
<dbReference type="InterPro" id="IPR006070">
    <property type="entry name" value="Sua5-like_dom"/>
</dbReference>
<dbReference type="Pfam" id="PF03481">
    <property type="entry name" value="Sua5_C"/>
    <property type="match status" value="1"/>
</dbReference>
<keyword evidence="6 13" id="KW-0808">Transferase</keyword>
<dbReference type="InterPro" id="IPR050156">
    <property type="entry name" value="TC-AMP_synthase_SUA5"/>
</dbReference>
<evidence type="ECO:0000259" key="14">
    <source>
        <dbReference type="PROSITE" id="PS51163"/>
    </source>
</evidence>
<feature type="domain" description="YrdC-like" evidence="14">
    <location>
        <begin position="34"/>
        <end position="220"/>
    </location>
</feature>
<comment type="function">
    <text evidence="13">Required for the formation of a threonylcarbamoyl group on adenosine at position 37 (t(6)A37) in tRNAs that read codons beginning with adenine.</text>
</comment>
<evidence type="ECO:0000256" key="1">
    <source>
        <dbReference type="ARBA" id="ARBA00004496"/>
    </source>
</evidence>
<proteinExistence type="inferred from homology"/>
<evidence type="ECO:0000256" key="6">
    <source>
        <dbReference type="ARBA" id="ARBA00022679"/>
    </source>
</evidence>
<dbReference type="InterPro" id="IPR017945">
    <property type="entry name" value="DHBP_synth_RibB-like_a/b_dom"/>
</dbReference>
<evidence type="ECO:0000256" key="2">
    <source>
        <dbReference type="ARBA" id="ARBA00007663"/>
    </source>
</evidence>
<dbReference type="PANTHER" id="PTHR17490:SF16">
    <property type="entry name" value="THREONYLCARBAMOYL-AMP SYNTHASE"/>
    <property type="match status" value="1"/>
</dbReference>
<evidence type="ECO:0000256" key="13">
    <source>
        <dbReference type="PIRNR" id="PIRNR004930"/>
    </source>
</evidence>
<keyword evidence="7 13" id="KW-0819">tRNA processing</keyword>
<organism evidence="15 16">
    <name type="scientific">Enterocloster alcoholdehydrogenati</name>
    <dbReference type="NCBI Taxonomy" id="2547410"/>
    <lineage>
        <taxon>Bacteria</taxon>
        <taxon>Bacillati</taxon>
        <taxon>Bacillota</taxon>
        <taxon>Clostridia</taxon>
        <taxon>Lachnospirales</taxon>
        <taxon>Lachnospiraceae</taxon>
        <taxon>Enterocloster</taxon>
    </lineage>
</organism>
<evidence type="ECO:0000256" key="10">
    <source>
        <dbReference type="ARBA" id="ARBA00022840"/>
    </source>
</evidence>
<sequence>MRRSWQRRTVRENRGIDVMETKRVYIKDTENVRDEELKEAALVIRMGGLVAFPTETVYGLGGNALDEDAAGKIYAAKGRPSDNPLIAHVSCAAEVEPLVKYMPESGRKLMEKFWPGPLTLIFPKSSRVPYGTTGGLDTVAVRMPSDPIANRLIALAGVPIAAPSANTSGRPSPTTADHVWQDMNGRIDMVIDGGAVGIGVESTIVDVSGETPAVLRPGAVTMEMLREVLGEVTIDPAILGPVAEGVHPKAPGMKYKHYAPKAELTLVEPEMGDKKAGMTKEQIDRMVDMVKMLAKEQIQAGQRVGIICTDESRDAYHEGIIRSIGARQSQESVAHNLYAVLREFDDLGAEVIFSESFGEDHLGQAIMNRLSKAAGYRIVRV</sequence>
<keyword evidence="9 13" id="KW-0547">Nucleotide-binding</keyword>
<dbReference type="InterPro" id="IPR038385">
    <property type="entry name" value="Sua5/YwlC_C"/>
</dbReference>
<comment type="catalytic activity">
    <reaction evidence="12 13">
        <text>L-threonine + hydrogencarbonate + ATP = L-threonylcarbamoyladenylate + diphosphate + H2O</text>
        <dbReference type="Rhea" id="RHEA:36407"/>
        <dbReference type="ChEBI" id="CHEBI:15377"/>
        <dbReference type="ChEBI" id="CHEBI:17544"/>
        <dbReference type="ChEBI" id="CHEBI:30616"/>
        <dbReference type="ChEBI" id="CHEBI:33019"/>
        <dbReference type="ChEBI" id="CHEBI:57926"/>
        <dbReference type="ChEBI" id="CHEBI:73682"/>
        <dbReference type="EC" id="2.7.7.87"/>
    </reaction>
</comment>
<dbReference type="Pfam" id="PF01300">
    <property type="entry name" value="Sua5_yciO_yrdC"/>
    <property type="match status" value="1"/>
</dbReference>
<protein>
    <recommendedName>
        <fullName evidence="4 13">Threonylcarbamoyl-AMP synthase</fullName>
        <shortName evidence="13">TC-AMP synthase</shortName>
        <ecNumber evidence="3 13">2.7.7.87</ecNumber>
    </recommendedName>
    <alternativeName>
        <fullName evidence="11 13">L-threonylcarbamoyladenylate synthase</fullName>
    </alternativeName>
</protein>
<evidence type="ECO:0000313" key="16">
    <source>
        <dbReference type="Proteomes" id="UP001600894"/>
    </source>
</evidence>
<dbReference type="InterPro" id="IPR010923">
    <property type="entry name" value="T(6)A37_SUA5"/>
</dbReference>
<dbReference type="PROSITE" id="PS51163">
    <property type="entry name" value="YRDC"/>
    <property type="match status" value="1"/>
</dbReference>
<evidence type="ECO:0000256" key="4">
    <source>
        <dbReference type="ARBA" id="ARBA00015492"/>
    </source>
</evidence>
<dbReference type="NCBIfam" id="TIGR00057">
    <property type="entry name" value="L-threonylcarbamoyladenylate synthase"/>
    <property type="match status" value="1"/>
</dbReference>
<evidence type="ECO:0000256" key="12">
    <source>
        <dbReference type="ARBA" id="ARBA00048366"/>
    </source>
</evidence>
<dbReference type="EMBL" id="BAABXL010000001">
    <property type="protein sequence ID" value="GAA6267534.1"/>
    <property type="molecule type" value="Genomic_DNA"/>
</dbReference>
<evidence type="ECO:0000256" key="7">
    <source>
        <dbReference type="ARBA" id="ARBA00022694"/>
    </source>
</evidence>
<dbReference type="Gene3D" id="3.90.870.10">
    <property type="entry name" value="DHBP synthase"/>
    <property type="match status" value="1"/>
</dbReference>
<keyword evidence="10 13" id="KW-0067">ATP-binding</keyword>
<dbReference type="EC" id="2.7.7.87" evidence="3 13"/>
<evidence type="ECO:0000256" key="3">
    <source>
        <dbReference type="ARBA" id="ARBA00012584"/>
    </source>
</evidence>
<evidence type="ECO:0000256" key="9">
    <source>
        <dbReference type="ARBA" id="ARBA00022741"/>
    </source>
</evidence>
<dbReference type="SUPFAM" id="SSF55821">
    <property type="entry name" value="YrdC/RibB"/>
    <property type="match status" value="1"/>
</dbReference>
<accession>A0ABQ0AU24</accession>
<name>A0ABQ0AU24_9FIRM</name>
<comment type="caution">
    <text evidence="15">The sequence shown here is derived from an EMBL/GenBank/DDBJ whole genome shotgun (WGS) entry which is preliminary data.</text>
</comment>